<sequence length="38" mass="4450">MFPMVYAAPWAGSVRVLFPPGERWMIGQPQVRESHHRQ</sequence>
<reference evidence="1" key="1">
    <citation type="submission" date="2012-04" db="EMBL/GenBank/DDBJ databases">
        <title>Characterization of mineral phosphate solubilization trait from soil metagenome.</title>
        <authorList>
            <person name="Chhabra S."/>
            <person name="Brazil D."/>
            <person name="Morrissey J."/>
            <person name="Burke J."/>
            <person name="O'Gara F."/>
            <person name="Dowling D."/>
        </authorList>
    </citation>
    <scope>NUCLEOTIDE SEQUENCE</scope>
</reference>
<name>I3VII4_9BACT</name>
<accession>I3VII4</accession>
<organism evidence="1">
    <name type="scientific">uncultured bacterium F42-01</name>
    <dbReference type="NCBI Taxonomy" id="1191438"/>
    <lineage>
        <taxon>Bacteria</taxon>
        <taxon>environmental samples</taxon>
    </lineage>
</organism>
<dbReference type="EMBL" id="JQ970526">
    <property type="protein sequence ID" value="AFK79190.1"/>
    <property type="molecule type" value="Genomic_DNA"/>
</dbReference>
<protein>
    <submittedName>
        <fullName evidence="1">Uncharacterized protein</fullName>
    </submittedName>
</protein>
<evidence type="ECO:0000313" key="1">
    <source>
        <dbReference type="EMBL" id="AFK79190.1"/>
    </source>
</evidence>
<dbReference type="AlphaFoldDB" id="I3VII4"/>
<proteinExistence type="predicted"/>